<evidence type="ECO:0000259" key="3">
    <source>
        <dbReference type="Pfam" id="PF00884"/>
    </source>
</evidence>
<feature type="domain" description="Sulfatase N-terminal" evidence="3">
    <location>
        <begin position="300"/>
        <end position="578"/>
    </location>
</feature>
<sequence length="679" mass="78726">MDECWKQSVQEQRTARELYGVLLELAEAELYDHDFMQGLTALQQLAADKSLLSYLKARMYYAREQYDLAEKEIQEAIDFRAIDFRYWELMGMVQEKKGNLAGKYYYEALLWAHKKNKSEFVIPLDDEKLMRAIGQAMVNPGQAPFSKKYYFEEGRLKGDYGNVAGQYLRYDDDGDYQDYCGVYNPYGWINMRSDMAVCLDGQHHAPQIYCDMPFEIMKCITRTEMKVDVTEHDCILPIAPQERNQVIEFCDADTKRQISCGRWEFSYYRLEKGSTMIRSSAPFQVAEPVLLRHSKKRKKLVLNILADGLAWQVLKKQGYKDVPNIMRFFSKGIIFDNNFSVAEHTYPSLPTIETGCYTYHTQVFHDLVQTQLSKKMPVISEQMKALGYYCVNVMSDAAGIYNGVLRGFDRNIIHNFTNPCYEAVNRCMEHLDAFGETDNYLYMHISDAHPFNSYIQIAAPSQTRLSWKDRILEEYSNSVFKKKSVLNMSSNQYDIRHMDRVLGQLFEYIEAHYRKDEYVVSLYSDHGVSIYDDEPYLLSENQSGAAMMLRGAGIPSAGLVEELTSVVDFYPVLAEVLGFSLPYEIDGCLPVAFGGPGRKYAVSMSIYPGQTFKLCLRDREYEFRLESAALTQLEGLVDMRDYYVHIYRRTDGQEIFDQGIRERFLSEAWNQIKSFVLFD</sequence>
<dbReference type="Proteomes" id="UP000184263">
    <property type="component" value="Unassembled WGS sequence"/>
</dbReference>
<proteinExistence type="predicted"/>
<dbReference type="Gene3D" id="3.40.720.10">
    <property type="entry name" value="Alkaline Phosphatase, subunit A"/>
    <property type="match status" value="1"/>
</dbReference>
<accession>A0A1M6ULZ5</accession>
<dbReference type="SUPFAM" id="SSF53649">
    <property type="entry name" value="Alkaline phosphatase-like"/>
    <property type="match status" value="1"/>
</dbReference>
<dbReference type="RefSeq" id="WP_073089810.1">
    <property type="nucleotide sequence ID" value="NZ_FRBC01000013.1"/>
</dbReference>
<dbReference type="InterPro" id="IPR017850">
    <property type="entry name" value="Alkaline_phosphatase_core_sf"/>
</dbReference>
<organism evidence="4 5">
    <name type="scientific">Selenomonas ruminantium</name>
    <dbReference type="NCBI Taxonomy" id="971"/>
    <lineage>
        <taxon>Bacteria</taxon>
        <taxon>Bacillati</taxon>
        <taxon>Bacillota</taxon>
        <taxon>Negativicutes</taxon>
        <taxon>Selenomonadales</taxon>
        <taxon>Selenomonadaceae</taxon>
        <taxon>Selenomonas</taxon>
    </lineage>
</organism>
<evidence type="ECO:0000313" key="5">
    <source>
        <dbReference type="Proteomes" id="UP000184263"/>
    </source>
</evidence>
<evidence type="ECO:0000256" key="1">
    <source>
        <dbReference type="ARBA" id="ARBA00022723"/>
    </source>
</evidence>
<dbReference type="GO" id="GO:0005737">
    <property type="term" value="C:cytoplasm"/>
    <property type="evidence" value="ECO:0007669"/>
    <property type="project" value="TreeGrafter"/>
</dbReference>
<dbReference type="AlphaFoldDB" id="A0A1M6ULZ5"/>
<dbReference type="Gene3D" id="1.25.40.10">
    <property type="entry name" value="Tetratricopeptide repeat domain"/>
    <property type="match status" value="1"/>
</dbReference>
<dbReference type="PANTHER" id="PTHR45953">
    <property type="entry name" value="IDURONATE 2-SULFATASE"/>
    <property type="match status" value="1"/>
</dbReference>
<keyword evidence="2" id="KW-0378">Hydrolase</keyword>
<reference evidence="4 5" key="1">
    <citation type="submission" date="2016-11" db="EMBL/GenBank/DDBJ databases">
        <authorList>
            <person name="Jaros S."/>
            <person name="Januszkiewicz K."/>
            <person name="Wedrychowicz H."/>
        </authorList>
    </citation>
    <scope>NUCLEOTIDE SEQUENCE [LARGE SCALE GENOMIC DNA]</scope>
    <source>
        <strain evidence="4 5">HD4</strain>
    </source>
</reference>
<dbReference type="EMBL" id="FRBC01000013">
    <property type="protein sequence ID" value="SHK70128.1"/>
    <property type="molecule type" value="Genomic_DNA"/>
</dbReference>
<dbReference type="PANTHER" id="PTHR45953:SF1">
    <property type="entry name" value="IDURONATE 2-SULFATASE"/>
    <property type="match status" value="1"/>
</dbReference>
<gene>
    <name evidence="4" type="ORF">SAMN05216582_11331</name>
</gene>
<dbReference type="InterPro" id="IPR011990">
    <property type="entry name" value="TPR-like_helical_dom_sf"/>
</dbReference>
<evidence type="ECO:0000256" key="2">
    <source>
        <dbReference type="ARBA" id="ARBA00022801"/>
    </source>
</evidence>
<dbReference type="Pfam" id="PF00884">
    <property type="entry name" value="Sulfatase"/>
    <property type="match status" value="1"/>
</dbReference>
<keyword evidence="1" id="KW-0479">Metal-binding</keyword>
<name>A0A1M6ULZ5_SELRU</name>
<dbReference type="GO" id="GO:0004423">
    <property type="term" value="F:iduronate-2-sulfatase activity"/>
    <property type="evidence" value="ECO:0007669"/>
    <property type="project" value="TreeGrafter"/>
</dbReference>
<dbReference type="OrthoDB" id="1667137at2"/>
<dbReference type="InterPro" id="IPR000917">
    <property type="entry name" value="Sulfatase_N"/>
</dbReference>
<dbReference type="GO" id="GO:0046872">
    <property type="term" value="F:metal ion binding"/>
    <property type="evidence" value="ECO:0007669"/>
    <property type="project" value="UniProtKB-KW"/>
</dbReference>
<protein>
    <submittedName>
        <fullName evidence="4">Sulfatase</fullName>
    </submittedName>
</protein>
<evidence type="ECO:0000313" key="4">
    <source>
        <dbReference type="EMBL" id="SHK70128.1"/>
    </source>
</evidence>